<dbReference type="Proteomes" id="UP000009135">
    <property type="component" value="Chromosome"/>
</dbReference>
<dbReference type="STRING" id="1111676.MHC_04920"/>
<evidence type="ECO:0000313" key="2">
    <source>
        <dbReference type="Proteomes" id="UP000009135"/>
    </source>
</evidence>
<dbReference type="KEGG" id="mhe:MHC_04920"/>
<reference evidence="1 2" key="1">
    <citation type="journal article" date="2012" name="J. Bacteriol.">
        <title>Complete genome sequence of Mycoplasma haemocanis strain Illinois.</title>
        <authorList>
            <person name="do Nascimento N.C."/>
            <person name="Guimaraes A.M."/>
            <person name="Santos A.P."/>
            <person name="Sanmiguel P.J."/>
            <person name="Messick J.B."/>
        </authorList>
    </citation>
    <scope>NUCLEOTIDE SEQUENCE [LARGE SCALE GENOMIC DNA]</scope>
    <source>
        <strain evidence="1 2">Illinois</strain>
    </source>
</reference>
<organism evidence="1 2">
    <name type="scientific">Mycoplasma haemocanis (strain Illinois)</name>
    <dbReference type="NCBI Taxonomy" id="1111676"/>
    <lineage>
        <taxon>Bacteria</taxon>
        <taxon>Bacillati</taxon>
        <taxon>Mycoplasmatota</taxon>
        <taxon>Mollicutes</taxon>
        <taxon>Mycoplasmataceae</taxon>
        <taxon>Mycoplasma</taxon>
    </lineage>
</organism>
<protein>
    <submittedName>
        <fullName evidence="1">Uncharacterized protein</fullName>
    </submittedName>
</protein>
<dbReference type="EMBL" id="CP003199">
    <property type="protein sequence ID" value="AEW45840.1"/>
    <property type="molecule type" value="Genomic_DNA"/>
</dbReference>
<name>H6N868_MYCHN</name>
<keyword evidence="2" id="KW-1185">Reference proteome</keyword>
<dbReference type="AlphaFoldDB" id="H6N868"/>
<dbReference type="OrthoDB" id="9821483at2"/>
<sequence length="229" mass="25946">MVSSKLMFGGMAVSVTAGVGGMYLLKRDSKEKYIYELIKEDPILELLTSKSGSDDNWKKSWEKYRTDNQSLEKDPWGIANWSSLKSKASQNAPDDFLNRCDSHSKRKVKDNKEALYLEVAKWCTKDNRVTASSFLSSDNKELLTSSTNKSDGTWKAAWDAYRNTYKNTNSNPWGIKEWDSKKNSDGQDAPDDFISRCDAESKALILNKEDPVYKNLVKYCTKEKSSVAA</sequence>
<dbReference type="HOGENOM" id="CLU_098620_0_0_14"/>
<evidence type="ECO:0000313" key="1">
    <source>
        <dbReference type="EMBL" id="AEW45840.1"/>
    </source>
</evidence>
<gene>
    <name evidence="1" type="ordered locus">MHC_04920</name>
</gene>
<accession>H6N868</accession>
<proteinExistence type="predicted"/>